<gene>
    <name evidence="1" type="ORF">HPB47_009205</name>
</gene>
<proteinExistence type="predicted"/>
<dbReference type="EMBL" id="JABSTQ010011243">
    <property type="protein sequence ID" value="KAG0413649.1"/>
    <property type="molecule type" value="Genomic_DNA"/>
</dbReference>
<comment type="caution">
    <text evidence="1">The sequence shown here is derived from an EMBL/GenBank/DDBJ whole genome shotgun (WGS) entry which is preliminary data.</text>
</comment>
<protein>
    <submittedName>
        <fullName evidence="1">Uncharacterized protein</fullName>
    </submittedName>
</protein>
<evidence type="ECO:0000313" key="1">
    <source>
        <dbReference type="EMBL" id="KAG0413649.1"/>
    </source>
</evidence>
<accession>A0AC60P2N5</accession>
<sequence>MVTARKADVRKNAAAQRYQFCYILLESGQALVNVFQNEHGLLEFDGDLGSYGLRGGSANGTLGSPGVAGLSAPRTRRGPRGSPLSLRLQRVSQRSTREPGTAASLQSGRTGTGLRAATGLRKTPEAVDSRHGFPPEQWALVGIIRPRAQSFSLGDRSILQFRAL</sequence>
<reference evidence="1 2" key="1">
    <citation type="journal article" date="2020" name="Cell">
        <title>Large-Scale Comparative Analyses of Tick Genomes Elucidate Their Genetic Diversity and Vector Capacities.</title>
        <authorList>
            <consortium name="Tick Genome and Microbiome Consortium (TIGMIC)"/>
            <person name="Jia N."/>
            <person name="Wang J."/>
            <person name="Shi W."/>
            <person name="Du L."/>
            <person name="Sun Y."/>
            <person name="Zhan W."/>
            <person name="Jiang J.F."/>
            <person name="Wang Q."/>
            <person name="Zhang B."/>
            <person name="Ji P."/>
            <person name="Bell-Sakyi L."/>
            <person name="Cui X.M."/>
            <person name="Yuan T.T."/>
            <person name="Jiang B.G."/>
            <person name="Yang W.F."/>
            <person name="Lam T.T."/>
            <person name="Chang Q.C."/>
            <person name="Ding S.J."/>
            <person name="Wang X.J."/>
            <person name="Zhu J.G."/>
            <person name="Ruan X.D."/>
            <person name="Zhao L."/>
            <person name="Wei J.T."/>
            <person name="Ye R.Z."/>
            <person name="Que T.C."/>
            <person name="Du C.H."/>
            <person name="Zhou Y.H."/>
            <person name="Cheng J.X."/>
            <person name="Dai P.F."/>
            <person name="Guo W.B."/>
            <person name="Han X.H."/>
            <person name="Huang E.J."/>
            <person name="Li L.F."/>
            <person name="Wei W."/>
            <person name="Gao Y.C."/>
            <person name="Liu J.Z."/>
            <person name="Shao H.Z."/>
            <person name="Wang X."/>
            <person name="Wang C.C."/>
            <person name="Yang T.C."/>
            <person name="Huo Q.B."/>
            <person name="Li W."/>
            <person name="Chen H.Y."/>
            <person name="Chen S.E."/>
            <person name="Zhou L.G."/>
            <person name="Ni X.B."/>
            <person name="Tian J.H."/>
            <person name="Sheng Y."/>
            <person name="Liu T."/>
            <person name="Pan Y.S."/>
            <person name="Xia L.Y."/>
            <person name="Li J."/>
            <person name="Zhao F."/>
            <person name="Cao W.C."/>
        </authorList>
    </citation>
    <scope>NUCLEOTIDE SEQUENCE [LARGE SCALE GENOMIC DNA]</scope>
    <source>
        <strain evidence="1">Iper-2018</strain>
    </source>
</reference>
<organism evidence="1 2">
    <name type="scientific">Ixodes persulcatus</name>
    <name type="common">Taiga tick</name>
    <dbReference type="NCBI Taxonomy" id="34615"/>
    <lineage>
        <taxon>Eukaryota</taxon>
        <taxon>Metazoa</taxon>
        <taxon>Ecdysozoa</taxon>
        <taxon>Arthropoda</taxon>
        <taxon>Chelicerata</taxon>
        <taxon>Arachnida</taxon>
        <taxon>Acari</taxon>
        <taxon>Parasitiformes</taxon>
        <taxon>Ixodida</taxon>
        <taxon>Ixodoidea</taxon>
        <taxon>Ixodidae</taxon>
        <taxon>Ixodinae</taxon>
        <taxon>Ixodes</taxon>
    </lineage>
</organism>
<evidence type="ECO:0000313" key="2">
    <source>
        <dbReference type="Proteomes" id="UP000805193"/>
    </source>
</evidence>
<name>A0AC60P2N5_IXOPE</name>
<dbReference type="Proteomes" id="UP000805193">
    <property type="component" value="Unassembled WGS sequence"/>
</dbReference>
<keyword evidence="2" id="KW-1185">Reference proteome</keyword>